<dbReference type="InterPro" id="IPR021109">
    <property type="entry name" value="Peptidase_aspartic_dom_sf"/>
</dbReference>
<evidence type="ECO:0008006" key="3">
    <source>
        <dbReference type="Google" id="ProtNLM"/>
    </source>
</evidence>
<dbReference type="SUPFAM" id="SSF50630">
    <property type="entry name" value="Acid proteases"/>
    <property type="match status" value="1"/>
</dbReference>
<sequence length="126" mass="13957">MKIVMKNGLPLISVKLGYKSSTITLENVLLDTGCAISVFDTDIVSTIGLTINTEIGRAVRMYGIGGKSELAFQQTIDEISIDSYHLSNYTLQLAMTKIPYGFDAILVVDYFTRSQAVIDFKNFVVY</sequence>
<dbReference type="AlphaFoldDB" id="A0A919XPZ7"/>
<organism evidence="1 2">
    <name type="scientific">Paenibacillus antibioticophila</name>
    <dbReference type="NCBI Taxonomy" id="1274374"/>
    <lineage>
        <taxon>Bacteria</taxon>
        <taxon>Bacillati</taxon>
        <taxon>Bacillota</taxon>
        <taxon>Bacilli</taxon>
        <taxon>Bacillales</taxon>
        <taxon>Paenibacillaceae</taxon>
        <taxon>Paenibacillus</taxon>
    </lineage>
</organism>
<dbReference type="RefSeq" id="WP_212938200.1">
    <property type="nucleotide sequence ID" value="NZ_BORR01000002.1"/>
</dbReference>
<reference evidence="1 2" key="1">
    <citation type="submission" date="2021-03" db="EMBL/GenBank/DDBJ databases">
        <title>Antimicrobial resistance genes in bacteria isolated from Japanese honey, and their potential for conferring macrolide and lincosamide resistance in the American foulbrood pathogen Paenibacillus larvae.</title>
        <authorList>
            <person name="Okamoto M."/>
            <person name="Kumagai M."/>
            <person name="Kanamori H."/>
            <person name="Takamatsu D."/>
        </authorList>
    </citation>
    <scope>NUCLEOTIDE SEQUENCE [LARGE SCALE GENOMIC DNA]</scope>
    <source>
        <strain evidence="1 2">J41TS12</strain>
    </source>
</reference>
<keyword evidence="2" id="KW-1185">Reference proteome</keyword>
<dbReference type="Gene3D" id="2.40.70.10">
    <property type="entry name" value="Acid Proteases"/>
    <property type="match status" value="1"/>
</dbReference>
<dbReference type="Proteomes" id="UP000681162">
    <property type="component" value="Unassembled WGS sequence"/>
</dbReference>
<name>A0A919XPZ7_9BACL</name>
<dbReference type="EMBL" id="BORR01000002">
    <property type="protein sequence ID" value="GIO35804.1"/>
    <property type="molecule type" value="Genomic_DNA"/>
</dbReference>
<protein>
    <recommendedName>
        <fullName evidence="3">Aspartyl protease</fullName>
    </recommendedName>
</protein>
<comment type="caution">
    <text evidence="1">The sequence shown here is derived from an EMBL/GenBank/DDBJ whole genome shotgun (WGS) entry which is preliminary data.</text>
</comment>
<proteinExistence type="predicted"/>
<evidence type="ECO:0000313" key="1">
    <source>
        <dbReference type="EMBL" id="GIO35804.1"/>
    </source>
</evidence>
<accession>A0A919XPZ7</accession>
<gene>
    <name evidence="1" type="ORF">J41TS12_06650</name>
</gene>
<evidence type="ECO:0000313" key="2">
    <source>
        <dbReference type="Proteomes" id="UP000681162"/>
    </source>
</evidence>